<evidence type="ECO:0000256" key="1">
    <source>
        <dbReference type="SAM" id="Phobius"/>
    </source>
</evidence>
<evidence type="ECO:0000313" key="3">
    <source>
        <dbReference type="EMBL" id="HHP04681.1"/>
    </source>
</evidence>
<dbReference type="GO" id="GO:0008233">
    <property type="term" value="F:peptidase activity"/>
    <property type="evidence" value="ECO:0007669"/>
    <property type="project" value="UniProtKB-KW"/>
</dbReference>
<keyword evidence="2" id="KW-0645">Protease</keyword>
<keyword evidence="1" id="KW-0472">Membrane</keyword>
<dbReference type="PANTHER" id="PTHR35864:SF1">
    <property type="entry name" value="ZINC METALLOPROTEASE YWHC-RELATED"/>
    <property type="match status" value="1"/>
</dbReference>
<organism evidence="2">
    <name type="scientific">Thermofilum pendens</name>
    <dbReference type="NCBI Taxonomy" id="2269"/>
    <lineage>
        <taxon>Archaea</taxon>
        <taxon>Thermoproteota</taxon>
        <taxon>Thermoprotei</taxon>
        <taxon>Thermofilales</taxon>
        <taxon>Thermofilaceae</taxon>
        <taxon>Thermofilum</taxon>
    </lineage>
</organism>
<accession>A0A7C1T6V4</accession>
<evidence type="ECO:0000313" key="2">
    <source>
        <dbReference type="EMBL" id="HEB48704.1"/>
    </source>
</evidence>
<dbReference type="PANTHER" id="PTHR35864">
    <property type="entry name" value="ZINC METALLOPROTEASE MJ0611-RELATED"/>
    <property type="match status" value="1"/>
</dbReference>
<keyword evidence="1" id="KW-0812">Transmembrane</keyword>
<gene>
    <name evidence="3" type="ORF">ENM88_02900</name>
    <name evidence="2" type="ORF">ENP77_02785</name>
</gene>
<feature type="transmembrane region" description="Helical" evidence="1">
    <location>
        <begin position="41"/>
        <end position="62"/>
    </location>
</feature>
<keyword evidence="2" id="KW-0378">Hydrolase</keyword>
<sequence length="179" mass="19838">MAQLFYKGELAELLVAVLAVFAVFAGDYAWRLSVPLALKLLAFSFVIYVPHELAHKFVALYYGFPARYRLDPFLLLLTFLSAIPFVPVKFIVPGAVYVYAAPGYSKRVDGVISAAGPLVNVLLGFYAYALGLHRIAQFSFWIAFFNLLPIGPLDGRKVLSWNPVAWALMIGSSLVMMLL</sequence>
<dbReference type="EMBL" id="DRZM01000090">
    <property type="protein sequence ID" value="HHP04681.1"/>
    <property type="molecule type" value="Genomic_DNA"/>
</dbReference>
<name>A0A7C1T6V4_THEPE</name>
<feature type="transmembrane region" description="Helical" evidence="1">
    <location>
        <begin position="111"/>
        <end position="128"/>
    </location>
</feature>
<dbReference type="InterPro" id="IPR052348">
    <property type="entry name" value="Metallopeptidase_M50B"/>
</dbReference>
<dbReference type="GO" id="GO:0006508">
    <property type="term" value="P:proteolysis"/>
    <property type="evidence" value="ECO:0007669"/>
    <property type="project" value="UniProtKB-KW"/>
</dbReference>
<proteinExistence type="predicted"/>
<comment type="caution">
    <text evidence="2">The sequence shown here is derived from an EMBL/GenBank/DDBJ whole genome shotgun (WGS) entry which is preliminary data.</text>
</comment>
<reference evidence="2" key="1">
    <citation type="journal article" date="2020" name="mSystems">
        <title>Genome- and Community-Level Interaction Insights into Carbon Utilization and Element Cycling Functions of Hydrothermarchaeota in Hydrothermal Sediment.</title>
        <authorList>
            <person name="Zhou Z."/>
            <person name="Liu Y."/>
            <person name="Xu W."/>
            <person name="Pan J."/>
            <person name="Luo Z.H."/>
            <person name="Li M."/>
        </authorList>
    </citation>
    <scope>NUCLEOTIDE SEQUENCE [LARGE SCALE GENOMIC DNA]</scope>
    <source>
        <strain evidence="3">SpSt-1125</strain>
        <strain evidence="2">SpSt-25</strain>
    </source>
</reference>
<feature type="transmembrane region" description="Helical" evidence="1">
    <location>
        <begin position="74"/>
        <end position="99"/>
    </location>
</feature>
<dbReference type="AlphaFoldDB" id="A0A7C1T6V4"/>
<keyword evidence="1" id="KW-1133">Transmembrane helix</keyword>
<dbReference type="EMBL" id="DSKP01000094">
    <property type="protein sequence ID" value="HEB48704.1"/>
    <property type="molecule type" value="Genomic_DNA"/>
</dbReference>
<protein>
    <submittedName>
        <fullName evidence="2">Site-2 protease family protein</fullName>
    </submittedName>
</protein>